<keyword evidence="2" id="KW-1185">Reference proteome</keyword>
<comment type="caution">
    <text evidence="1">The sequence shown here is derived from an EMBL/GenBank/DDBJ whole genome shotgun (WGS) entry which is preliminary data.</text>
</comment>
<dbReference type="EMBL" id="BSXG01000198">
    <property type="protein sequence ID" value="GME53203.1"/>
    <property type="molecule type" value="Genomic_DNA"/>
</dbReference>
<reference evidence="1" key="1">
    <citation type="submission" date="2024-09" db="EMBL/GenBank/DDBJ databases">
        <title>Draft Genome Sequences of Neofusicoccum parvum.</title>
        <authorList>
            <person name="Ashida A."/>
            <person name="Camagna M."/>
            <person name="Tanaka A."/>
            <person name="Takemoto D."/>
        </authorList>
    </citation>
    <scope>NUCLEOTIDE SEQUENCE</scope>
    <source>
        <strain evidence="1">PPO83</strain>
    </source>
</reference>
<gene>
    <name evidence="1" type="primary">g1940</name>
    <name evidence="1" type="ORF">NpPPO83_00001940</name>
</gene>
<evidence type="ECO:0000313" key="1">
    <source>
        <dbReference type="EMBL" id="GME53203.1"/>
    </source>
</evidence>
<sequence length="1015" mass="110224">MERVQGRQGEAPRAIRCLQGEDGSMPTSSGYSANIFYSTPSPPVTDPESPAKKEWERQKGNEGAENEFVDKLMELVGLEKVKRQVLEIRDKIEVYEQQGADVKGRFNAVFQGNPGTGKTTVARLYAGFLHSINVLESDYVMETSGTKLAAAGVVGAQRMLDEITELNDGGVLFVDEAYQLVAPHVSAAGRQVLDLILTEMENNVGKLVVIFVGYAEDMERLFEHNPGLASRVPYTLHFDDFSDEELWRVLCSNIDKAYSKKMKVEGTVDGLYMRVAIRRLGQGRGGRGFGNARAVENLLAQTIAGRQAKRLKAEKSKGNDPDMFLLARDDLLGPDPARFQSAAWTQLQGMIGLESVKQSVRSMIDMVDQNNRRELAEIKPSRKSLNQVFVGSPGTGKTTVAKLYGRILADLGLLSKGDVVIKNPSDFVGDCVGKSEANTRAILAATAGKVLIIDEAYMLDSGGATTGSQQDSYKTGVIDTLVAEVQGTLGDDRCIILAGYEDKMRALFDNGNPGLARRFPIESAFRFEDFDINQLMQVLELKMREQDLRATEGGLGVARGVLGRTLMRPAFSNGGEVERCLAAAMSNYAARQAKKKPADRELYTLLEAEDFDPDHGRTAEGSCRKMLEGRVDEAIIDKLDECQQVWQLAKQRGCDPHELVPTKFVFKGAPGTGKTTAARSMGQMFYDLGLLATNEVVECSATDLIGQYVGQTAAKACEQLSKARGKVLVIDEAHRLRADANAFAAEAVDELLAFLGGGAHHRRQVVVLADRTAAVDALMASAPALAGLFPDHLVFAGLAPPACVALLARELARHAVLPAPPPPFLADPLDAGHVALAAVFEELRALPSWSNARDVGTLAEQIARKHMLAALRSSSGGDAELTLNVVEACAREMLRTQSERCGRAGVVERSFQQERLPMQTEIAFAAVPPPPVVRTAQAVDEGMAEAVDEAKVEARVADGEDEDEGEDERSEQDAQALLCRIGKCVAGFEWRKEGSGWRCKGGSHFVTDAQLRAHR</sequence>
<name>A0ACB5SRX5_9PEZI</name>
<protein>
    <submittedName>
        <fullName evidence="1">AAA family protein</fullName>
    </submittedName>
</protein>
<evidence type="ECO:0000313" key="2">
    <source>
        <dbReference type="Proteomes" id="UP001165186"/>
    </source>
</evidence>
<dbReference type="Proteomes" id="UP001165186">
    <property type="component" value="Unassembled WGS sequence"/>
</dbReference>
<organism evidence="1 2">
    <name type="scientific">Neofusicoccum parvum</name>
    <dbReference type="NCBI Taxonomy" id="310453"/>
    <lineage>
        <taxon>Eukaryota</taxon>
        <taxon>Fungi</taxon>
        <taxon>Dikarya</taxon>
        <taxon>Ascomycota</taxon>
        <taxon>Pezizomycotina</taxon>
        <taxon>Dothideomycetes</taxon>
        <taxon>Dothideomycetes incertae sedis</taxon>
        <taxon>Botryosphaeriales</taxon>
        <taxon>Botryosphaeriaceae</taxon>
        <taxon>Neofusicoccum</taxon>
    </lineage>
</organism>
<proteinExistence type="predicted"/>
<accession>A0ACB5SRX5</accession>